<dbReference type="Proteomes" id="UP000299102">
    <property type="component" value="Unassembled WGS sequence"/>
</dbReference>
<evidence type="ECO:0000256" key="1">
    <source>
        <dbReference type="SAM" id="MobiDB-lite"/>
    </source>
</evidence>
<name>A0A4C1Z325_EUMVA</name>
<keyword evidence="3" id="KW-1185">Reference proteome</keyword>
<reference evidence="2 3" key="1">
    <citation type="journal article" date="2019" name="Commun. Biol.">
        <title>The bagworm genome reveals a unique fibroin gene that provides high tensile strength.</title>
        <authorList>
            <person name="Kono N."/>
            <person name="Nakamura H."/>
            <person name="Ohtoshi R."/>
            <person name="Tomita M."/>
            <person name="Numata K."/>
            <person name="Arakawa K."/>
        </authorList>
    </citation>
    <scope>NUCLEOTIDE SEQUENCE [LARGE SCALE GENOMIC DNA]</scope>
</reference>
<sequence>MDVIKHRAPAARARAHGRGRRRCRRSLNSAPKADSFMRFAQGDLNRKSRRRARSSCDDAGAGPANGAGGWRYRPRGAARFRITGFDYLVAIAIPHRVRNNGTPLKLRTYGNQASTTPQKIRRSRAGGPEQKSALVKTEAYGKT</sequence>
<feature type="region of interest" description="Disordered" evidence="1">
    <location>
        <begin position="1"/>
        <end position="72"/>
    </location>
</feature>
<proteinExistence type="predicted"/>
<evidence type="ECO:0000313" key="2">
    <source>
        <dbReference type="EMBL" id="GBP82996.1"/>
    </source>
</evidence>
<organism evidence="2 3">
    <name type="scientific">Eumeta variegata</name>
    <name type="common">Bagworm moth</name>
    <name type="synonym">Eumeta japonica</name>
    <dbReference type="NCBI Taxonomy" id="151549"/>
    <lineage>
        <taxon>Eukaryota</taxon>
        <taxon>Metazoa</taxon>
        <taxon>Ecdysozoa</taxon>
        <taxon>Arthropoda</taxon>
        <taxon>Hexapoda</taxon>
        <taxon>Insecta</taxon>
        <taxon>Pterygota</taxon>
        <taxon>Neoptera</taxon>
        <taxon>Endopterygota</taxon>
        <taxon>Lepidoptera</taxon>
        <taxon>Glossata</taxon>
        <taxon>Ditrysia</taxon>
        <taxon>Tineoidea</taxon>
        <taxon>Psychidae</taxon>
        <taxon>Oiketicinae</taxon>
        <taxon>Eumeta</taxon>
    </lineage>
</organism>
<feature type="compositionally biased region" description="Polar residues" evidence="1">
    <location>
        <begin position="109"/>
        <end position="118"/>
    </location>
</feature>
<gene>
    <name evidence="2" type="ORF">EVAR_39685_1</name>
</gene>
<accession>A0A4C1Z325</accession>
<dbReference type="AlphaFoldDB" id="A0A4C1Z325"/>
<dbReference type="EMBL" id="BGZK01001597">
    <property type="protein sequence ID" value="GBP82996.1"/>
    <property type="molecule type" value="Genomic_DNA"/>
</dbReference>
<feature type="compositionally biased region" description="Basic residues" evidence="1">
    <location>
        <begin position="1"/>
        <end position="25"/>
    </location>
</feature>
<comment type="caution">
    <text evidence="2">The sequence shown here is derived from an EMBL/GenBank/DDBJ whole genome shotgun (WGS) entry which is preliminary data.</text>
</comment>
<protein>
    <submittedName>
        <fullName evidence="2">Uncharacterized protein</fullName>
    </submittedName>
</protein>
<feature type="region of interest" description="Disordered" evidence="1">
    <location>
        <begin position="100"/>
        <end position="143"/>
    </location>
</feature>
<evidence type="ECO:0000313" key="3">
    <source>
        <dbReference type="Proteomes" id="UP000299102"/>
    </source>
</evidence>